<dbReference type="InterPro" id="IPR013785">
    <property type="entry name" value="Aldolase_TIM"/>
</dbReference>
<keyword evidence="4 12" id="KW-0285">Flavoprotein</keyword>
<dbReference type="InterPro" id="IPR035587">
    <property type="entry name" value="DUS-like_FMN-bd"/>
</dbReference>
<feature type="domain" description="DUS-like FMN-binding" evidence="15">
    <location>
        <begin position="14"/>
        <end position="317"/>
    </location>
</feature>
<evidence type="ECO:0000256" key="10">
    <source>
        <dbReference type="ARBA" id="ARBA00048205"/>
    </source>
</evidence>
<dbReference type="SUPFAM" id="SSF51395">
    <property type="entry name" value="FMN-linked oxidoreductases"/>
    <property type="match status" value="1"/>
</dbReference>
<evidence type="ECO:0000256" key="9">
    <source>
        <dbReference type="ARBA" id="ARBA00023002"/>
    </source>
</evidence>
<dbReference type="PROSITE" id="PS01136">
    <property type="entry name" value="UPF0034"/>
    <property type="match status" value="1"/>
</dbReference>
<comment type="catalytic activity">
    <reaction evidence="11">
        <text>a 5,6-dihydrouridine in tRNA + NAD(+) = a uridine in tRNA + NADH + H(+)</text>
        <dbReference type="Rhea" id="RHEA:54452"/>
        <dbReference type="Rhea" id="RHEA-COMP:13339"/>
        <dbReference type="Rhea" id="RHEA-COMP:13887"/>
        <dbReference type="ChEBI" id="CHEBI:15378"/>
        <dbReference type="ChEBI" id="CHEBI:57540"/>
        <dbReference type="ChEBI" id="CHEBI:57945"/>
        <dbReference type="ChEBI" id="CHEBI:65315"/>
        <dbReference type="ChEBI" id="CHEBI:74443"/>
    </reaction>
</comment>
<evidence type="ECO:0000256" key="4">
    <source>
        <dbReference type="ARBA" id="ARBA00022630"/>
    </source>
</evidence>
<keyword evidence="14" id="KW-0547">Nucleotide-binding</keyword>
<evidence type="ECO:0000256" key="5">
    <source>
        <dbReference type="ARBA" id="ARBA00022643"/>
    </source>
</evidence>
<dbReference type="InterPro" id="IPR018517">
    <property type="entry name" value="tRNA_hU_synthase_CS"/>
</dbReference>
<keyword evidence="5 12" id="KW-0288">FMN</keyword>
<dbReference type="EMBL" id="FQZL01000052">
    <property type="protein sequence ID" value="SHJ88535.1"/>
    <property type="molecule type" value="Genomic_DNA"/>
</dbReference>
<dbReference type="Gene3D" id="3.20.20.70">
    <property type="entry name" value="Aldolase class I"/>
    <property type="match status" value="1"/>
</dbReference>
<reference evidence="16 17" key="1">
    <citation type="submission" date="2016-11" db="EMBL/GenBank/DDBJ databases">
        <authorList>
            <person name="Jaros S."/>
            <person name="Januszkiewicz K."/>
            <person name="Wedrychowicz H."/>
        </authorList>
    </citation>
    <scope>NUCLEOTIDE SEQUENCE [LARGE SCALE GENOMIC DNA]</scope>
    <source>
        <strain evidence="16 17">DSM 17477</strain>
    </source>
</reference>
<feature type="binding site" evidence="14">
    <location>
        <position position="142"/>
    </location>
    <ligand>
        <name>FMN</name>
        <dbReference type="ChEBI" id="CHEBI:58210"/>
    </ligand>
</feature>
<comment type="function">
    <text evidence="2 12">Catalyzes the synthesis of 5,6-dihydrouridine (D), a modified base found in the D-loop of most tRNAs, via the reduction of the C5-C6 double bond in target uridines.</text>
</comment>
<feature type="binding site" evidence="14">
    <location>
        <position position="71"/>
    </location>
    <ligand>
        <name>FMN</name>
        <dbReference type="ChEBI" id="CHEBI:58210"/>
    </ligand>
</feature>
<keyword evidence="9 12" id="KW-0560">Oxidoreductase</keyword>
<dbReference type="NCBIfam" id="TIGR00737">
    <property type="entry name" value="nifR3_yhdG"/>
    <property type="match status" value="1"/>
</dbReference>
<dbReference type="Pfam" id="PF01207">
    <property type="entry name" value="Dus"/>
    <property type="match status" value="1"/>
</dbReference>
<evidence type="ECO:0000313" key="16">
    <source>
        <dbReference type="EMBL" id="SHJ88535.1"/>
    </source>
</evidence>
<keyword evidence="17" id="KW-1185">Reference proteome</keyword>
<evidence type="ECO:0000313" key="17">
    <source>
        <dbReference type="Proteomes" id="UP000184052"/>
    </source>
</evidence>
<feature type="binding site" evidence="14">
    <location>
        <position position="172"/>
    </location>
    <ligand>
        <name>FMN</name>
        <dbReference type="ChEBI" id="CHEBI:58210"/>
    </ligand>
</feature>
<dbReference type="GO" id="GO:0017150">
    <property type="term" value="F:tRNA dihydrouridine synthase activity"/>
    <property type="evidence" value="ECO:0007669"/>
    <property type="project" value="InterPro"/>
</dbReference>
<protein>
    <recommendedName>
        <fullName evidence="12">tRNA-dihydrouridine synthase</fullName>
        <ecNumber evidence="12">1.3.1.-</ecNumber>
    </recommendedName>
</protein>
<evidence type="ECO:0000256" key="3">
    <source>
        <dbReference type="ARBA" id="ARBA00022555"/>
    </source>
</evidence>
<dbReference type="GO" id="GO:0050660">
    <property type="term" value="F:flavin adenine dinucleotide binding"/>
    <property type="evidence" value="ECO:0007669"/>
    <property type="project" value="InterPro"/>
</dbReference>
<comment type="catalytic activity">
    <reaction evidence="10">
        <text>a 5,6-dihydrouridine in tRNA + NADP(+) = a uridine in tRNA + NADPH + H(+)</text>
        <dbReference type="Rhea" id="RHEA:23624"/>
        <dbReference type="Rhea" id="RHEA-COMP:13339"/>
        <dbReference type="Rhea" id="RHEA-COMP:13887"/>
        <dbReference type="ChEBI" id="CHEBI:15378"/>
        <dbReference type="ChEBI" id="CHEBI:57783"/>
        <dbReference type="ChEBI" id="CHEBI:58349"/>
        <dbReference type="ChEBI" id="CHEBI:65315"/>
        <dbReference type="ChEBI" id="CHEBI:74443"/>
    </reaction>
</comment>
<keyword evidence="3" id="KW-0820">tRNA-binding</keyword>
<organism evidence="16 17">
    <name type="scientific">Dethiosulfatibacter aminovorans DSM 17477</name>
    <dbReference type="NCBI Taxonomy" id="1121476"/>
    <lineage>
        <taxon>Bacteria</taxon>
        <taxon>Bacillati</taxon>
        <taxon>Bacillota</taxon>
        <taxon>Tissierellia</taxon>
        <taxon>Dethiosulfatibacter</taxon>
    </lineage>
</organism>
<comment type="similarity">
    <text evidence="12">Belongs to the dus family.</text>
</comment>
<evidence type="ECO:0000256" key="7">
    <source>
        <dbReference type="ARBA" id="ARBA00022857"/>
    </source>
</evidence>
<comment type="cofactor">
    <cofactor evidence="1 12 14">
        <name>FMN</name>
        <dbReference type="ChEBI" id="CHEBI:58210"/>
    </cofactor>
</comment>
<dbReference type="CDD" id="cd02801">
    <property type="entry name" value="DUS_like_FMN"/>
    <property type="match status" value="1"/>
</dbReference>
<feature type="active site" description="Proton donor" evidence="13">
    <location>
        <position position="103"/>
    </location>
</feature>
<dbReference type="PANTHER" id="PTHR45846">
    <property type="entry name" value="TRNA-DIHYDROURIDINE(47) SYNTHASE [NAD(P)(+)]-LIKE"/>
    <property type="match status" value="1"/>
</dbReference>
<dbReference type="InterPro" id="IPR004652">
    <property type="entry name" value="DusB-like"/>
</dbReference>
<evidence type="ECO:0000259" key="15">
    <source>
        <dbReference type="Pfam" id="PF01207"/>
    </source>
</evidence>
<dbReference type="PANTHER" id="PTHR45846:SF1">
    <property type="entry name" value="TRNA-DIHYDROURIDINE(47) SYNTHASE [NAD(P)(+)]-LIKE"/>
    <property type="match status" value="1"/>
</dbReference>
<feature type="binding site" evidence="14">
    <location>
        <begin position="227"/>
        <end position="228"/>
    </location>
    <ligand>
        <name>FMN</name>
        <dbReference type="ChEBI" id="CHEBI:58210"/>
    </ligand>
</feature>
<keyword evidence="6 12" id="KW-0819">tRNA processing</keyword>
<sequence>MMKIGNIELKSNVILAPMAGITDKTYRTICKKFGAGLVCTEMISAKGLLYNDKKTHTLMDIDTGDTPVSLQIFGSDPDIMEKIVIEKLNKMDTFQILDINMGCPAPKIVKNGDGSALMKNPKLAGEIMKRVKAASTKPVTVKFRKGWNDESINFLEIGKIAQDAGIDAVTLHGRTREQFYSGKADWDSIRKLKENMDIPVIGNGDIFTPKDVLDMIEYTGCDGVMIGRGAFGNPWIFRDSNELLKGNEIEEAISHEEKLRQLSEHVEMLVREKPERVALMQMRKHAGWYIKGLRGAAEMRGSFNKVKTRDEMIELINEYIEKINKNS</sequence>
<evidence type="ECO:0000256" key="8">
    <source>
        <dbReference type="ARBA" id="ARBA00022884"/>
    </source>
</evidence>
<dbReference type="InterPro" id="IPR024036">
    <property type="entry name" value="tRNA-dHydroUridine_Synthase_C"/>
</dbReference>
<dbReference type="GO" id="GO:0000049">
    <property type="term" value="F:tRNA binding"/>
    <property type="evidence" value="ECO:0007669"/>
    <property type="project" value="UniProtKB-KW"/>
</dbReference>
<dbReference type="PIRSF" id="PIRSF006621">
    <property type="entry name" value="Dus"/>
    <property type="match status" value="1"/>
</dbReference>
<dbReference type="EC" id="1.3.1.-" evidence="12"/>
<evidence type="ECO:0000256" key="6">
    <source>
        <dbReference type="ARBA" id="ARBA00022694"/>
    </source>
</evidence>
<evidence type="ECO:0000256" key="13">
    <source>
        <dbReference type="PIRSR" id="PIRSR006621-1"/>
    </source>
</evidence>
<gene>
    <name evidence="16" type="ORF">SAMN02745751_03634</name>
</gene>
<dbReference type="Proteomes" id="UP000184052">
    <property type="component" value="Unassembled WGS sequence"/>
</dbReference>
<dbReference type="AlphaFoldDB" id="A0A1M6MYL0"/>
<dbReference type="InterPro" id="IPR001269">
    <property type="entry name" value="DUS_fam"/>
</dbReference>
<proteinExistence type="inferred from homology"/>
<keyword evidence="7" id="KW-0521">NADP</keyword>
<name>A0A1M6MYL0_9FIRM</name>
<dbReference type="STRING" id="1121476.SAMN02745751_03634"/>
<dbReference type="Gene3D" id="1.10.1200.80">
    <property type="entry name" value="Putative flavin oxidoreducatase, domain 2"/>
    <property type="match status" value="1"/>
</dbReference>
<accession>A0A1M6MYL0</accession>
<evidence type="ECO:0000256" key="12">
    <source>
        <dbReference type="PIRNR" id="PIRNR006621"/>
    </source>
</evidence>
<feature type="binding site" evidence="14">
    <location>
        <begin position="17"/>
        <end position="19"/>
    </location>
    <ligand>
        <name>FMN</name>
        <dbReference type="ChEBI" id="CHEBI:58210"/>
    </ligand>
</feature>
<evidence type="ECO:0000256" key="1">
    <source>
        <dbReference type="ARBA" id="ARBA00001917"/>
    </source>
</evidence>
<evidence type="ECO:0000256" key="2">
    <source>
        <dbReference type="ARBA" id="ARBA00002790"/>
    </source>
</evidence>
<evidence type="ECO:0000256" key="11">
    <source>
        <dbReference type="ARBA" id="ARBA00048802"/>
    </source>
</evidence>
<keyword evidence="8" id="KW-0694">RNA-binding</keyword>
<evidence type="ECO:0000256" key="14">
    <source>
        <dbReference type="PIRSR" id="PIRSR006621-2"/>
    </source>
</evidence>